<dbReference type="InterPro" id="IPR009057">
    <property type="entry name" value="Homeodomain-like_sf"/>
</dbReference>
<reference evidence="10" key="1">
    <citation type="journal article" date="2021" name="Nat. Commun.">
        <title>Genomic analyses provide insights into spinach domestication and the genetic basis of agronomic traits.</title>
        <authorList>
            <person name="Cai X."/>
            <person name="Sun X."/>
            <person name="Xu C."/>
            <person name="Sun H."/>
            <person name="Wang X."/>
            <person name="Ge C."/>
            <person name="Zhang Z."/>
            <person name="Wang Q."/>
            <person name="Fei Z."/>
            <person name="Jiao C."/>
            <person name="Wang Q."/>
        </authorList>
    </citation>
    <scope>NUCLEOTIDE SEQUENCE [LARGE SCALE GENOMIC DNA]</scope>
    <source>
        <strain evidence="10">cv. Varoflay</strain>
    </source>
</reference>
<keyword evidence="2" id="KW-0677">Repeat</keyword>
<dbReference type="GO" id="GO:0005634">
    <property type="term" value="C:nucleus"/>
    <property type="evidence" value="ECO:0000318"/>
    <property type="project" value="GO_Central"/>
</dbReference>
<keyword evidence="5" id="KW-0804">Transcription</keyword>
<keyword evidence="10" id="KW-1185">Reference proteome</keyword>
<gene>
    <name evidence="11" type="primary">LOC110782300</name>
</gene>
<evidence type="ECO:0000256" key="4">
    <source>
        <dbReference type="ARBA" id="ARBA00023125"/>
    </source>
</evidence>
<dbReference type="Gene3D" id="1.10.10.60">
    <property type="entry name" value="Homeodomain-like"/>
    <property type="match status" value="2"/>
</dbReference>
<dbReference type="InterPro" id="IPR001005">
    <property type="entry name" value="SANT/Myb"/>
</dbReference>
<comment type="subcellular location">
    <subcellularLocation>
        <location evidence="1">Nucleus</location>
    </subcellularLocation>
</comment>
<dbReference type="PANTHER" id="PTHR47997">
    <property type="entry name" value="MYB DOMAIN PROTEIN 55"/>
    <property type="match status" value="1"/>
</dbReference>
<dbReference type="CDD" id="cd00167">
    <property type="entry name" value="SANT"/>
    <property type="match status" value="2"/>
</dbReference>
<keyword evidence="3" id="KW-0805">Transcription regulation</keyword>
<dbReference type="PANTHER" id="PTHR47997:SF11">
    <property type="entry name" value="TRANSCRIPTION FACTOR LAF1"/>
    <property type="match status" value="1"/>
</dbReference>
<evidence type="ECO:0000259" key="8">
    <source>
        <dbReference type="PROSITE" id="PS50090"/>
    </source>
</evidence>
<organism evidence="10 11">
    <name type="scientific">Spinacia oleracea</name>
    <name type="common">Spinach</name>
    <dbReference type="NCBI Taxonomy" id="3562"/>
    <lineage>
        <taxon>Eukaryota</taxon>
        <taxon>Viridiplantae</taxon>
        <taxon>Streptophyta</taxon>
        <taxon>Embryophyta</taxon>
        <taxon>Tracheophyta</taxon>
        <taxon>Spermatophyta</taxon>
        <taxon>Magnoliopsida</taxon>
        <taxon>eudicotyledons</taxon>
        <taxon>Gunneridae</taxon>
        <taxon>Pentapetalae</taxon>
        <taxon>Caryophyllales</taxon>
        <taxon>Chenopodiaceae</taxon>
        <taxon>Chenopodioideae</taxon>
        <taxon>Anserineae</taxon>
        <taxon>Spinacia</taxon>
    </lineage>
</organism>
<dbReference type="RefSeq" id="XP_021842114.2">
    <property type="nucleotide sequence ID" value="XM_021986422.2"/>
</dbReference>
<accession>A0A9R0I3S3</accession>
<evidence type="ECO:0000256" key="7">
    <source>
        <dbReference type="SAM" id="Phobius"/>
    </source>
</evidence>
<feature type="domain" description="HTH myb-type" evidence="9">
    <location>
        <begin position="124"/>
        <end position="174"/>
    </location>
</feature>
<evidence type="ECO:0000256" key="2">
    <source>
        <dbReference type="ARBA" id="ARBA00022737"/>
    </source>
</evidence>
<feature type="domain" description="Myb-like" evidence="8">
    <location>
        <begin position="67"/>
        <end position="119"/>
    </location>
</feature>
<feature type="domain" description="Myb-like" evidence="8">
    <location>
        <begin position="120"/>
        <end position="170"/>
    </location>
</feature>
<dbReference type="GO" id="GO:0000976">
    <property type="term" value="F:transcription cis-regulatory region binding"/>
    <property type="evidence" value="ECO:0000318"/>
    <property type="project" value="GO_Central"/>
</dbReference>
<keyword evidence="7" id="KW-1133">Transmembrane helix</keyword>
<name>A0A9R0I3S3_SPIOL</name>
<keyword evidence="7" id="KW-0472">Membrane</keyword>
<evidence type="ECO:0000256" key="6">
    <source>
        <dbReference type="ARBA" id="ARBA00023242"/>
    </source>
</evidence>
<dbReference type="KEGG" id="soe:110782300"/>
<protein>
    <submittedName>
        <fullName evidence="11">Transcription factor LAF1-like</fullName>
    </submittedName>
</protein>
<keyword evidence="7" id="KW-0812">Transmembrane</keyword>
<evidence type="ECO:0000313" key="10">
    <source>
        <dbReference type="Proteomes" id="UP000813463"/>
    </source>
</evidence>
<dbReference type="GO" id="GO:0045893">
    <property type="term" value="P:positive regulation of DNA-templated transcription"/>
    <property type="evidence" value="ECO:0007669"/>
    <property type="project" value="UniProtKB-ARBA"/>
</dbReference>
<feature type="transmembrane region" description="Helical" evidence="7">
    <location>
        <begin position="35"/>
        <end position="56"/>
    </location>
</feature>
<feature type="domain" description="HTH myb-type" evidence="9">
    <location>
        <begin position="67"/>
        <end position="123"/>
    </location>
</feature>
<sequence>MCSIHCSHTTQLHLSFPSILSLKLISFLNSILDFFFLYFSSKLFLLLVHTIVRTLLKMGYKSLEKPKPKHRKGLWSPEEDERLRNYIIHHGHGCWSNVPINAGLQRNGKSCRLRWINYLRPGLKKGILSPQEEDIVLTLHSSLGNKWSQIAQQLPGRTDNEIKNYWHSYLKKKVTRAEKFEPISKIQEENGSPVGATASFSGSDSFGKKEGCSMDLTQIINNNNNNQSALPRVMFAEWFTKDIDHLNYGLTQSVTCDEGPCSNYYELCNDSQENVLSDFLYGNEISNNRFVGSNFMYI</sequence>
<evidence type="ECO:0000256" key="3">
    <source>
        <dbReference type="ARBA" id="ARBA00023015"/>
    </source>
</evidence>
<dbReference type="Pfam" id="PF00249">
    <property type="entry name" value="Myb_DNA-binding"/>
    <property type="match status" value="2"/>
</dbReference>
<dbReference type="GeneID" id="110782300"/>
<reference evidence="11" key="2">
    <citation type="submission" date="2025-08" db="UniProtKB">
        <authorList>
            <consortium name="RefSeq"/>
        </authorList>
    </citation>
    <scope>IDENTIFICATION</scope>
    <source>
        <tissue evidence="11">Leaf</tissue>
    </source>
</reference>
<evidence type="ECO:0000259" key="9">
    <source>
        <dbReference type="PROSITE" id="PS51294"/>
    </source>
</evidence>
<dbReference type="PROSITE" id="PS50090">
    <property type="entry name" value="MYB_LIKE"/>
    <property type="match status" value="2"/>
</dbReference>
<dbReference type="GO" id="GO:0006355">
    <property type="term" value="P:regulation of DNA-templated transcription"/>
    <property type="evidence" value="ECO:0000318"/>
    <property type="project" value="GO_Central"/>
</dbReference>
<keyword evidence="4" id="KW-0238">DNA-binding</keyword>
<dbReference type="AlphaFoldDB" id="A0A9R0I3S3"/>
<evidence type="ECO:0000313" key="11">
    <source>
        <dbReference type="RefSeq" id="XP_021842114.2"/>
    </source>
</evidence>
<dbReference type="SUPFAM" id="SSF46689">
    <property type="entry name" value="Homeodomain-like"/>
    <property type="match status" value="1"/>
</dbReference>
<proteinExistence type="predicted"/>
<dbReference type="PROSITE" id="PS51294">
    <property type="entry name" value="HTH_MYB"/>
    <property type="match status" value="2"/>
</dbReference>
<dbReference type="SMART" id="SM00717">
    <property type="entry name" value="SANT"/>
    <property type="match status" value="2"/>
</dbReference>
<keyword evidence="6" id="KW-0539">Nucleus</keyword>
<dbReference type="InterPro" id="IPR017930">
    <property type="entry name" value="Myb_dom"/>
</dbReference>
<evidence type="ECO:0000256" key="5">
    <source>
        <dbReference type="ARBA" id="ARBA00023163"/>
    </source>
</evidence>
<dbReference type="InterPro" id="IPR051953">
    <property type="entry name" value="Plant_SW-associated_TFs"/>
</dbReference>
<dbReference type="Proteomes" id="UP000813463">
    <property type="component" value="Chromosome 3"/>
</dbReference>
<evidence type="ECO:0000256" key="1">
    <source>
        <dbReference type="ARBA" id="ARBA00004123"/>
    </source>
</evidence>